<comment type="caution">
    <text evidence="1">The sequence shown here is derived from an EMBL/GenBank/DDBJ whole genome shotgun (WGS) entry which is preliminary data.</text>
</comment>
<gene>
    <name evidence="1" type="ORF">DPMN_053220</name>
</gene>
<evidence type="ECO:0000313" key="1">
    <source>
        <dbReference type="EMBL" id="KAH3727290.1"/>
    </source>
</evidence>
<protein>
    <submittedName>
        <fullName evidence="1">Uncharacterized protein</fullName>
    </submittedName>
</protein>
<reference evidence="1" key="1">
    <citation type="journal article" date="2019" name="bioRxiv">
        <title>The Genome of the Zebra Mussel, Dreissena polymorpha: A Resource for Invasive Species Research.</title>
        <authorList>
            <person name="McCartney M.A."/>
            <person name="Auch B."/>
            <person name="Kono T."/>
            <person name="Mallez S."/>
            <person name="Zhang Y."/>
            <person name="Obille A."/>
            <person name="Becker A."/>
            <person name="Abrahante J.E."/>
            <person name="Garbe J."/>
            <person name="Badalamenti J.P."/>
            <person name="Herman A."/>
            <person name="Mangelson H."/>
            <person name="Liachko I."/>
            <person name="Sullivan S."/>
            <person name="Sone E.D."/>
            <person name="Koren S."/>
            <person name="Silverstein K.A.T."/>
            <person name="Beckman K.B."/>
            <person name="Gohl D.M."/>
        </authorList>
    </citation>
    <scope>NUCLEOTIDE SEQUENCE</scope>
    <source>
        <strain evidence="1">Duluth1</strain>
        <tissue evidence="1">Whole animal</tissue>
    </source>
</reference>
<proteinExistence type="predicted"/>
<accession>A0A9D4CKZ1</accession>
<keyword evidence="2" id="KW-1185">Reference proteome</keyword>
<reference evidence="1" key="2">
    <citation type="submission" date="2020-11" db="EMBL/GenBank/DDBJ databases">
        <authorList>
            <person name="McCartney M.A."/>
            <person name="Auch B."/>
            <person name="Kono T."/>
            <person name="Mallez S."/>
            <person name="Becker A."/>
            <person name="Gohl D.M."/>
            <person name="Silverstein K.A.T."/>
            <person name="Koren S."/>
            <person name="Bechman K.B."/>
            <person name="Herman A."/>
            <person name="Abrahante J.E."/>
            <person name="Garbe J."/>
        </authorList>
    </citation>
    <scope>NUCLEOTIDE SEQUENCE</scope>
    <source>
        <strain evidence="1">Duluth1</strain>
        <tissue evidence="1">Whole animal</tissue>
    </source>
</reference>
<name>A0A9D4CKZ1_DREPO</name>
<sequence length="101" mass="11803">MVETGYKINFQVKSLQFDPVSTRTNEADVIDRWIVTFDTQVSCERAIERGLSVGGDRVVVRDWDAILREECGLEEWHWSKGGYRLKAHKHQWALQKFLNAH</sequence>
<organism evidence="1 2">
    <name type="scientific">Dreissena polymorpha</name>
    <name type="common">Zebra mussel</name>
    <name type="synonym">Mytilus polymorpha</name>
    <dbReference type="NCBI Taxonomy" id="45954"/>
    <lineage>
        <taxon>Eukaryota</taxon>
        <taxon>Metazoa</taxon>
        <taxon>Spiralia</taxon>
        <taxon>Lophotrochozoa</taxon>
        <taxon>Mollusca</taxon>
        <taxon>Bivalvia</taxon>
        <taxon>Autobranchia</taxon>
        <taxon>Heteroconchia</taxon>
        <taxon>Euheterodonta</taxon>
        <taxon>Imparidentia</taxon>
        <taxon>Neoheterodontei</taxon>
        <taxon>Myida</taxon>
        <taxon>Dreissenoidea</taxon>
        <taxon>Dreissenidae</taxon>
        <taxon>Dreissena</taxon>
    </lineage>
</organism>
<dbReference type="AlphaFoldDB" id="A0A9D4CKZ1"/>
<dbReference type="Proteomes" id="UP000828390">
    <property type="component" value="Unassembled WGS sequence"/>
</dbReference>
<evidence type="ECO:0000313" key="2">
    <source>
        <dbReference type="Proteomes" id="UP000828390"/>
    </source>
</evidence>
<dbReference type="EMBL" id="JAIWYP010000012">
    <property type="protein sequence ID" value="KAH3727290.1"/>
    <property type="molecule type" value="Genomic_DNA"/>
</dbReference>